<dbReference type="EMBL" id="VLPL01000010">
    <property type="protein sequence ID" value="TSJ39924.1"/>
    <property type="molecule type" value="Genomic_DNA"/>
</dbReference>
<dbReference type="RefSeq" id="WP_144334340.1">
    <property type="nucleotide sequence ID" value="NZ_VLPL01000010.1"/>
</dbReference>
<dbReference type="OrthoDB" id="9789566at2"/>
<dbReference type="SUPFAM" id="SSF46689">
    <property type="entry name" value="Homeodomain-like"/>
    <property type="match status" value="1"/>
</dbReference>
<evidence type="ECO:0000259" key="3">
    <source>
        <dbReference type="PROSITE" id="PS50977"/>
    </source>
</evidence>
<dbReference type="InterPro" id="IPR050109">
    <property type="entry name" value="HTH-type_TetR-like_transc_reg"/>
</dbReference>
<dbReference type="Proteomes" id="UP000316008">
    <property type="component" value="Unassembled WGS sequence"/>
</dbReference>
<dbReference type="InterPro" id="IPR009057">
    <property type="entry name" value="Homeodomain-like_sf"/>
</dbReference>
<accession>A0A556MJ25</accession>
<dbReference type="InterPro" id="IPR001647">
    <property type="entry name" value="HTH_TetR"/>
</dbReference>
<dbReference type="PRINTS" id="PR00455">
    <property type="entry name" value="HTHTETR"/>
</dbReference>
<evidence type="ECO:0000313" key="4">
    <source>
        <dbReference type="EMBL" id="TSJ39924.1"/>
    </source>
</evidence>
<reference evidence="4 5" key="1">
    <citation type="submission" date="2019-07" db="EMBL/GenBank/DDBJ databases">
        <authorList>
            <person name="Huq M.A."/>
        </authorList>
    </citation>
    <scope>NUCLEOTIDE SEQUENCE [LARGE SCALE GENOMIC DNA]</scope>
    <source>
        <strain evidence="4 5">MAH-3</strain>
    </source>
</reference>
<comment type="caution">
    <text evidence="4">The sequence shown here is derived from an EMBL/GenBank/DDBJ whole genome shotgun (WGS) entry which is preliminary data.</text>
</comment>
<feature type="DNA-binding region" description="H-T-H motif" evidence="2">
    <location>
        <begin position="29"/>
        <end position="48"/>
    </location>
</feature>
<dbReference type="Gene3D" id="1.10.357.10">
    <property type="entry name" value="Tetracycline Repressor, domain 2"/>
    <property type="match status" value="1"/>
</dbReference>
<evidence type="ECO:0000313" key="5">
    <source>
        <dbReference type="Proteomes" id="UP000316008"/>
    </source>
</evidence>
<dbReference type="PANTHER" id="PTHR30328">
    <property type="entry name" value="TRANSCRIPTIONAL REPRESSOR"/>
    <property type="match status" value="1"/>
</dbReference>
<proteinExistence type="predicted"/>
<dbReference type="AlphaFoldDB" id="A0A556MJ25"/>
<dbReference type="PROSITE" id="PS50977">
    <property type="entry name" value="HTH_TETR_2"/>
    <property type="match status" value="1"/>
</dbReference>
<feature type="domain" description="HTH tetR-type" evidence="3">
    <location>
        <begin position="6"/>
        <end position="66"/>
    </location>
</feature>
<keyword evidence="5" id="KW-1185">Reference proteome</keyword>
<sequence length="201" mass="23411">MGLKDATTEEKILEAAKDVFMKYGLYGARMQDIADTAGINKALLHYYFRSKEKLFDAVFDGALEKYFSQMRVIGDTSLPIKERLMQYVDNMFEFFSEYPQMSMFIIKEISINPEMFHEKVKHMKNQRSLLIPTLEAAFANGEIKPFDPVLFMVNLHSMCAYPFLASPLYKVMLKKHGYDWDGDAKDKIKQSVKDFISFKFQ</sequence>
<dbReference type="Pfam" id="PF00440">
    <property type="entry name" value="TetR_N"/>
    <property type="match status" value="1"/>
</dbReference>
<dbReference type="GO" id="GO:0003677">
    <property type="term" value="F:DNA binding"/>
    <property type="evidence" value="ECO:0007669"/>
    <property type="project" value="UniProtKB-UniRule"/>
</dbReference>
<dbReference type="PANTHER" id="PTHR30328:SF54">
    <property type="entry name" value="HTH-TYPE TRANSCRIPTIONAL REPRESSOR SCO4008"/>
    <property type="match status" value="1"/>
</dbReference>
<dbReference type="InterPro" id="IPR036271">
    <property type="entry name" value="Tet_transcr_reg_TetR-rel_C_sf"/>
</dbReference>
<keyword evidence="1 2" id="KW-0238">DNA-binding</keyword>
<evidence type="ECO:0000256" key="2">
    <source>
        <dbReference type="PROSITE-ProRule" id="PRU00335"/>
    </source>
</evidence>
<name>A0A556MJ25_9FLAO</name>
<gene>
    <name evidence="4" type="ORF">FO442_16585</name>
</gene>
<evidence type="ECO:0000256" key="1">
    <source>
        <dbReference type="ARBA" id="ARBA00023125"/>
    </source>
</evidence>
<protein>
    <submittedName>
        <fullName evidence="4">TetR/AcrR family transcriptional regulator</fullName>
    </submittedName>
</protein>
<dbReference type="SUPFAM" id="SSF48498">
    <property type="entry name" value="Tetracyclin repressor-like, C-terminal domain"/>
    <property type="match status" value="1"/>
</dbReference>
<organism evidence="4 5">
    <name type="scientific">Fluviicola chungangensis</name>
    <dbReference type="NCBI Taxonomy" id="2597671"/>
    <lineage>
        <taxon>Bacteria</taxon>
        <taxon>Pseudomonadati</taxon>
        <taxon>Bacteroidota</taxon>
        <taxon>Flavobacteriia</taxon>
        <taxon>Flavobacteriales</taxon>
        <taxon>Crocinitomicaceae</taxon>
        <taxon>Fluviicola</taxon>
    </lineage>
</organism>